<comment type="similarity">
    <text evidence="2 8">Belongs to the glycosyltransferase 92 family.</text>
</comment>
<evidence type="ECO:0000256" key="5">
    <source>
        <dbReference type="ARBA" id="ARBA00022692"/>
    </source>
</evidence>
<dbReference type="GO" id="GO:0016020">
    <property type="term" value="C:membrane"/>
    <property type="evidence" value="ECO:0007669"/>
    <property type="project" value="UniProtKB-SubCell"/>
</dbReference>
<dbReference type="Pfam" id="PF01697">
    <property type="entry name" value="Glyco_transf_92"/>
    <property type="match status" value="1"/>
</dbReference>
<sequence>MHTKYIDTIQHNMIDNTAELSEEELAKEIQKRNPNLPVQYWFKNRYAGMKYADHCAAFPSLLDVKYNNIYWQYLKTSQGTFYLYSAYYDNRYLVKNKPVIRILTMYDSLDINVTIHCQIWLNNRKTPVFSEVSQKLKIWDDRWGNNKEGVPRPYLLTCKIPSEIENELPEAVSLVHDAACIYAKTLLRVIDNRPENGGLKKGIAVCVKGLDYMHSDLSVQLVEWLELLSVVGADKVFMYVYEAHPNVTKVLQHYAKRGFLDVTPITLPGGQPNLKDLRHWFHKGRIMAKRQNELIPYNDCLYRNIHNYKFISLLDTDEIIMPKSATNWHELIEQLIDKSGGSTDSYYFRNVYFMDSMRELAGWAPGIPKYMHKTQNVYRSTVYTKQQEYIKCFHDTDRVETVHNHFSMSCLEGGCKWYPVHTDDGHLQHYRNECVAELKPKCDQFRNNITKDASIWRFKDQLVHRTVKTLKILGFLDDL</sequence>
<evidence type="ECO:0000256" key="2">
    <source>
        <dbReference type="ARBA" id="ARBA00007647"/>
    </source>
</evidence>
<keyword evidence="5" id="KW-0812">Transmembrane</keyword>
<evidence type="ECO:0000256" key="1">
    <source>
        <dbReference type="ARBA" id="ARBA00004167"/>
    </source>
</evidence>
<evidence type="ECO:0000256" key="7">
    <source>
        <dbReference type="ARBA" id="ARBA00023136"/>
    </source>
</evidence>
<dbReference type="PANTHER" id="PTHR21461">
    <property type="entry name" value="GLYCOSYLTRANSFERASE FAMILY 92 PROTEIN"/>
    <property type="match status" value="1"/>
</dbReference>
<name>A0AAV2REI1_MEGNR</name>
<evidence type="ECO:0000256" key="3">
    <source>
        <dbReference type="ARBA" id="ARBA00022676"/>
    </source>
</evidence>
<keyword evidence="3 8" id="KW-0328">Glycosyltransferase</keyword>
<accession>A0AAV2REI1</accession>
<organism evidence="9 10">
    <name type="scientific">Meganyctiphanes norvegica</name>
    <name type="common">Northern krill</name>
    <name type="synonym">Thysanopoda norvegica</name>
    <dbReference type="NCBI Taxonomy" id="48144"/>
    <lineage>
        <taxon>Eukaryota</taxon>
        <taxon>Metazoa</taxon>
        <taxon>Ecdysozoa</taxon>
        <taxon>Arthropoda</taxon>
        <taxon>Crustacea</taxon>
        <taxon>Multicrustacea</taxon>
        <taxon>Malacostraca</taxon>
        <taxon>Eumalacostraca</taxon>
        <taxon>Eucarida</taxon>
        <taxon>Euphausiacea</taxon>
        <taxon>Euphausiidae</taxon>
        <taxon>Meganyctiphanes</taxon>
    </lineage>
</organism>
<dbReference type="AlphaFoldDB" id="A0AAV2REI1"/>
<proteinExistence type="inferred from homology"/>
<evidence type="ECO:0000256" key="6">
    <source>
        <dbReference type="ARBA" id="ARBA00022989"/>
    </source>
</evidence>
<comment type="caution">
    <text evidence="9">The sequence shown here is derived from an EMBL/GenBank/DDBJ whole genome shotgun (WGS) entry which is preliminary data.</text>
</comment>
<keyword evidence="7" id="KW-0472">Membrane</keyword>
<evidence type="ECO:0000313" key="10">
    <source>
        <dbReference type="Proteomes" id="UP001497623"/>
    </source>
</evidence>
<evidence type="ECO:0000256" key="8">
    <source>
        <dbReference type="RuleBase" id="RU366017"/>
    </source>
</evidence>
<dbReference type="InterPro" id="IPR008166">
    <property type="entry name" value="Glyco_transf_92"/>
</dbReference>
<keyword evidence="6" id="KW-1133">Transmembrane helix</keyword>
<dbReference type="EMBL" id="CAXKWB010019920">
    <property type="protein sequence ID" value="CAL4122333.1"/>
    <property type="molecule type" value="Genomic_DNA"/>
</dbReference>
<keyword evidence="4 8" id="KW-0808">Transferase</keyword>
<dbReference type="GO" id="GO:0016757">
    <property type="term" value="F:glycosyltransferase activity"/>
    <property type="evidence" value="ECO:0007669"/>
    <property type="project" value="UniProtKB-UniRule"/>
</dbReference>
<dbReference type="PANTHER" id="PTHR21461:SF83">
    <property type="entry name" value="GLYCOSYLTRANSFERASE FAMILY 92 PROTEIN"/>
    <property type="match status" value="1"/>
</dbReference>
<dbReference type="Proteomes" id="UP001497623">
    <property type="component" value="Unassembled WGS sequence"/>
</dbReference>
<dbReference type="EC" id="2.4.1.-" evidence="8"/>
<evidence type="ECO:0000313" key="9">
    <source>
        <dbReference type="EMBL" id="CAL4122333.1"/>
    </source>
</evidence>
<gene>
    <name evidence="9" type="ORF">MNOR_LOCUS23055</name>
</gene>
<evidence type="ECO:0000256" key="4">
    <source>
        <dbReference type="ARBA" id="ARBA00022679"/>
    </source>
</evidence>
<protein>
    <recommendedName>
        <fullName evidence="8">Glycosyltransferase family 92 protein</fullName>
        <ecNumber evidence="8">2.4.1.-</ecNumber>
    </recommendedName>
</protein>
<comment type="subcellular location">
    <subcellularLocation>
        <location evidence="1">Membrane</location>
        <topology evidence="1">Single-pass membrane protein</topology>
    </subcellularLocation>
</comment>
<reference evidence="9 10" key="1">
    <citation type="submission" date="2024-05" db="EMBL/GenBank/DDBJ databases">
        <authorList>
            <person name="Wallberg A."/>
        </authorList>
    </citation>
    <scope>NUCLEOTIDE SEQUENCE [LARGE SCALE GENOMIC DNA]</scope>
</reference>
<keyword evidence="10" id="KW-1185">Reference proteome</keyword>
<dbReference type="GO" id="GO:0005737">
    <property type="term" value="C:cytoplasm"/>
    <property type="evidence" value="ECO:0007669"/>
    <property type="project" value="TreeGrafter"/>
</dbReference>